<dbReference type="EMBL" id="LBXD01000001">
    <property type="protein sequence ID" value="KKR24023.1"/>
    <property type="molecule type" value="Genomic_DNA"/>
</dbReference>
<name>A0A0G0P7S9_9BACT</name>
<dbReference type="NCBIfam" id="TIGR01764">
    <property type="entry name" value="excise"/>
    <property type="match status" value="1"/>
</dbReference>
<dbReference type="InterPro" id="IPR009061">
    <property type="entry name" value="DNA-bd_dom_put_sf"/>
</dbReference>
<dbReference type="Pfam" id="PF12728">
    <property type="entry name" value="HTH_17"/>
    <property type="match status" value="1"/>
</dbReference>
<dbReference type="Gene3D" id="1.10.1660.10">
    <property type="match status" value="1"/>
</dbReference>
<dbReference type="InterPro" id="IPR010093">
    <property type="entry name" value="SinI_DNA-bd"/>
</dbReference>
<evidence type="ECO:0000313" key="2">
    <source>
        <dbReference type="EMBL" id="KKR24023.1"/>
    </source>
</evidence>
<dbReference type="InterPro" id="IPR041657">
    <property type="entry name" value="HTH_17"/>
</dbReference>
<proteinExistence type="predicted"/>
<dbReference type="Proteomes" id="UP000034764">
    <property type="component" value="Unassembled WGS sequence"/>
</dbReference>
<feature type="domain" description="Helix-turn-helix" evidence="1">
    <location>
        <begin position="21"/>
        <end position="72"/>
    </location>
</feature>
<sequence length="73" mass="8571">MVGQKSMIKKAKNKKNEIPELLTLREACDVLKCHPNTLRQWDANGILPAIRIGTKRVRRYRKDDIMKLLKQKK</sequence>
<dbReference type="AlphaFoldDB" id="A0A0G0P7S9"/>
<protein>
    <recommendedName>
        <fullName evidence="1">Helix-turn-helix domain-containing protein</fullName>
    </recommendedName>
</protein>
<dbReference type="SUPFAM" id="SSF46955">
    <property type="entry name" value="Putative DNA-binding domain"/>
    <property type="match status" value="1"/>
</dbReference>
<gene>
    <name evidence="2" type="ORF">UT53_C0001G0012</name>
</gene>
<evidence type="ECO:0000259" key="1">
    <source>
        <dbReference type="Pfam" id="PF12728"/>
    </source>
</evidence>
<evidence type="ECO:0000313" key="3">
    <source>
        <dbReference type="Proteomes" id="UP000034764"/>
    </source>
</evidence>
<accession>A0A0G0P7S9</accession>
<comment type="caution">
    <text evidence="2">The sequence shown here is derived from an EMBL/GenBank/DDBJ whole genome shotgun (WGS) entry which is preliminary data.</text>
</comment>
<dbReference type="GO" id="GO:0003677">
    <property type="term" value="F:DNA binding"/>
    <property type="evidence" value="ECO:0007669"/>
    <property type="project" value="InterPro"/>
</dbReference>
<reference evidence="2 3" key="1">
    <citation type="journal article" date="2015" name="Nature">
        <title>rRNA introns, odd ribosomes, and small enigmatic genomes across a large radiation of phyla.</title>
        <authorList>
            <person name="Brown C.T."/>
            <person name="Hug L.A."/>
            <person name="Thomas B.C."/>
            <person name="Sharon I."/>
            <person name="Castelle C.J."/>
            <person name="Singh A."/>
            <person name="Wilkins M.J."/>
            <person name="Williams K.H."/>
            <person name="Banfield J.F."/>
        </authorList>
    </citation>
    <scope>NUCLEOTIDE SEQUENCE [LARGE SCALE GENOMIC DNA]</scope>
</reference>
<organism evidence="2 3">
    <name type="scientific">Candidatus Yanofskybacteria bacterium GW2011_GWD2_39_48</name>
    <dbReference type="NCBI Taxonomy" id="1619031"/>
    <lineage>
        <taxon>Bacteria</taxon>
        <taxon>Candidatus Yanofskyibacteriota</taxon>
    </lineage>
</organism>